<dbReference type="Pfam" id="PF18976">
    <property type="entry name" value="DUF5712"/>
    <property type="match status" value="2"/>
</dbReference>
<keyword evidence="3" id="KW-1185">Reference proteome</keyword>
<gene>
    <name evidence="2" type="ORF">SAMN05444408_11557</name>
</gene>
<proteinExistence type="predicted"/>
<name>A0A1M5AVY9_9FLAO</name>
<sequence>MHVKIVSHDAKKSQSASNIMQYLDKENENEKLKNEHLILEGKENEINPNSVEYFFNQDYNPYDLEDPNSKINVFEAADNLDKNRGTQNLSSSNFYMLNISPSQQELEHMEKIAIEELTNRGLIFEDIRNIETALDFYNEQKDQLMKLQMKLFTQEVMEQYASQMDREIYANQEALPTDAERKLMKAEIEERFTKFLEDKAIKSEILQPDVNYLGVSKFNEKQEYPHGKIFTFYSSDIEKKIDLFVPEGKYKIEDEQLFIDEEYYSDKYNTIVERENFRNEKIEIPGIAAKSTDYFTDYVKEDKVYLMHQWDEFDKELKLYFDSNEIQMRDGVCYIPESIYNDKLYEAKSQFLSKKFAEIKKSMQEENIKESGFDISKEIDQNGEEFYLNPDKVPSKDDLKKINIKTSVYFNNYLVEKKYIPKKESFKISDWETKKSIKAEVLAESEKAKLLKITDERMPEPVQVWVGNFAIVDKESNDLVKDENGDIQILSDFYEHKIQEILKLETAQKLQFIDFKEIESQKPKFVKNEESISFTFDNTGLKDPLKFNIRTEELTVSANGSYTIERNLFDHKYEKHLIYQAQKEFSKDFEKIKESVHKEMIQAKDFQKDKEIEQRFKNFLVEKNVLREQSKNDNFKVDARILETKYQSTYIAYKRENSLEEIRLWVNNNIICKSEKDGIYFKNEAEITKILDKAIQRDTARKQLVEIYFSKVETEDKKHKEESYKSFNFYNDVPGLSEPVKISFKESDLKQDGGKYFVEKHKLDYKLENAVKFGITKEFGNVKDDIKNEVWKEKGFDTTKRKITGEDLMYYAKIETERKYSHKDKAVIKNKPILTKIKEYQQSRNPLNKMKIADLESQLLRDKYTGEVVNEGVKKGGMNYHSHIVVSRHDKTSINPKDKVSMSPNANQKDGQINNGAKVGFNRDEFAKIVEKVFDEKFEYERPEKEKYAVRNQMKKDLSKKVADRTRGEIKGRIKQEIMKQTGMNTVRNELNPSQKIRNELKPLPIPTSFPKSKLDAVIKIVKMAKNLIVDKGMHY</sequence>
<dbReference type="RefSeq" id="WP_143149932.1">
    <property type="nucleotide sequence ID" value="NZ_FQVO01000015.1"/>
</dbReference>
<accession>A0A1M5AVY9</accession>
<evidence type="ECO:0000313" key="2">
    <source>
        <dbReference type="EMBL" id="SHF34380.1"/>
    </source>
</evidence>
<reference evidence="3" key="1">
    <citation type="submission" date="2016-11" db="EMBL/GenBank/DDBJ databases">
        <authorList>
            <person name="Varghese N."/>
            <person name="Submissions S."/>
        </authorList>
    </citation>
    <scope>NUCLEOTIDE SEQUENCE [LARGE SCALE GENOMIC DNA]</scope>
    <source>
        <strain evidence="3">DSM 26898</strain>
    </source>
</reference>
<evidence type="ECO:0000313" key="3">
    <source>
        <dbReference type="Proteomes" id="UP000184236"/>
    </source>
</evidence>
<feature type="region of interest" description="Disordered" evidence="1">
    <location>
        <begin position="889"/>
        <end position="917"/>
    </location>
</feature>
<dbReference type="InterPro" id="IPR043766">
    <property type="entry name" value="BfmA-like"/>
</dbReference>
<feature type="compositionally biased region" description="Polar residues" evidence="1">
    <location>
        <begin position="902"/>
        <end position="915"/>
    </location>
</feature>
<dbReference type="Proteomes" id="UP000184236">
    <property type="component" value="Unassembled WGS sequence"/>
</dbReference>
<organism evidence="2 3">
    <name type="scientific">Chryseobacterium takakiae</name>
    <dbReference type="NCBI Taxonomy" id="1302685"/>
    <lineage>
        <taxon>Bacteria</taxon>
        <taxon>Pseudomonadati</taxon>
        <taxon>Bacteroidota</taxon>
        <taxon>Flavobacteriia</taxon>
        <taxon>Flavobacteriales</taxon>
        <taxon>Weeksellaceae</taxon>
        <taxon>Chryseobacterium group</taxon>
        <taxon>Chryseobacterium</taxon>
    </lineage>
</organism>
<dbReference type="EMBL" id="FQVO01000015">
    <property type="protein sequence ID" value="SHF34380.1"/>
    <property type="molecule type" value="Genomic_DNA"/>
</dbReference>
<protein>
    <submittedName>
        <fullName evidence="2">Uncharacterized protein</fullName>
    </submittedName>
</protein>
<dbReference type="OrthoDB" id="1404627at2"/>
<dbReference type="STRING" id="1302685.SAMN05444408_11557"/>
<evidence type="ECO:0000256" key="1">
    <source>
        <dbReference type="SAM" id="MobiDB-lite"/>
    </source>
</evidence>
<dbReference type="AlphaFoldDB" id="A0A1M5AVY9"/>
<feature type="compositionally biased region" description="Basic and acidic residues" evidence="1">
    <location>
        <begin position="889"/>
        <end position="900"/>
    </location>
</feature>